<reference evidence="1" key="1">
    <citation type="submission" date="2020-10" db="EMBL/GenBank/DDBJ databases">
        <authorList>
            <person name="Castelo-Branco R."/>
            <person name="Eusebio N."/>
            <person name="Adriana R."/>
            <person name="Vieira A."/>
            <person name="Brugerolle De Fraissinette N."/>
            <person name="Rezende De Castro R."/>
            <person name="Schneider M.P."/>
            <person name="Vasconcelos V."/>
            <person name="Leao P.N."/>
        </authorList>
    </citation>
    <scope>NUCLEOTIDE SEQUENCE</scope>
    <source>
        <strain evidence="1">LEGE 07310</strain>
    </source>
</reference>
<protein>
    <recommendedName>
        <fullName evidence="3">DUF2281 domain-containing protein</fullName>
    </recommendedName>
</protein>
<dbReference type="EMBL" id="JADEXG010000043">
    <property type="protein sequence ID" value="MBE9078916.1"/>
    <property type="molecule type" value="Genomic_DNA"/>
</dbReference>
<evidence type="ECO:0000313" key="2">
    <source>
        <dbReference type="Proteomes" id="UP000636505"/>
    </source>
</evidence>
<organism evidence="1 2">
    <name type="scientific">Vasconcelosia minhoensis LEGE 07310</name>
    <dbReference type="NCBI Taxonomy" id="915328"/>
    <lineage>
        <taxon>Bacteria</taxon>
        <taxon>Bacillati</taxon>
        <taxon>Cyanobacteriota</taxon>
        <taxon>Cyanophyceae</taxon>
        <taxon>Nodosilineales</taxon>
        <taxon>Cymatolegaceae</taxon>
        <taxon>Vasconcelosia</taxon>
        <taxon>Vasconcelosia minhoensis</taxon>
    </lineage>
</organism>
<gene>
    <name evidence="1" type="ORF">IQ241_16720</name>
</gene>
<dbReference type="AlphaFoldDB" id="A0A8J7AR55"/>
<sequence length="62" mass="6866">MTTKELILQELEQMPEATLKAVLDFLRSLKRGHKESSAESPFAQFAGILSDEEAEGIQAMEA</sequence>
<name>A0A8J7AR55_9CYAN</name>
<keyword evidence="2" id="KW-1185">Reference proteome</keyword>
<dbReference type="RefSeq" id="WP_193909248.1">
    <property type="nucleotide sequence ID" value="NZ_JADEXG010000043.1"/>
</dbReference>
<comment type="caution">
    <text evidence="1">The sequence shown here is derived from an EMBL/GenBank/DDBJ whole genome shotgun (WGS) entry which is preliminary data.</text>
</comment>
<proteinExistence type="predicted"/>
<dbReference type="Proteomes" id="UP000636505">
    <property type="component" value="Unassembled WGS sequence"/>
</dbReference>
<evidence type="ECO:0008006" key="3">
    <source>
        <dbReference type="Google" id="ProtNLM"/>
    </source>
</evidence>
<accession>A0A8J7AR55</accession>
<evidence type="ECO:0000313" key="1">
    <source>
        <dbReference type="EMBL" id="MBE9078916.1"/>
    </source>
</evidence>